<dbReference type="AlphaFoldDB" id="A0AAN9KXL3"/>
<dbReference type="InterPro" id="IPR021109">
    <property type="entry name" value="Peptidase_aspartic_dom_sf"/>
</dbReference>
<dbReference type="Pfam" id="PF14543">
    <property type="entry name" value="TAXi_N"/>
    <property type="match status" value="1"/>
</dbReference>
<feature type="signal peptide" evidence="10">
    <location>
        <begin position="1"/>
        <end position="21"/>
    </location>
</feature>
<dbReference type="InterPro" id="IPR051708">
    <property type="entry name" value="Plant_Aspart_Prot_A1"/>
</dbReference>
<protein>
    <recommendedName>
        <fullName evidence="11">Peptidase A1 domain-containing protein</fullName>
    </recommendedName>
</protein>
<dbReference type="InterPro" id="IPR032861">
    <property type="entry name" value="TAXi_N"/>
</dbReference>
<gene>
    <name evidence="12" type="ORF">VNO77_27825</name>
</gene>
<evidence type="ECO:0000256" key="6">
    <source>
        <dbReference type="ARBA" id="ARBA00022801"/>
    </source>
</evidence>
<accession>A0AAN9KXL3</accession>
<evidence type="ECO:0000256" key="5">
    <source>
        <dbReference type="ARBA" id="ARBA00022750"/>
    </source>
</evidence>
<keyword evidence="13" id="KW-1185">Reference proteome</keyword>
<dbReference type="Gene3D" id="2.40.70.10">
    <property type="entry name" value="Acid Proteases"/>
    <property type="match status" value="2"/>
</dbReference>
<evidence type="ECO:0000259" key="11">
    <source>
        <dbReference type="PROSITE" id="PS51767"/>
    </source>
</evidence>
<evidence type="ECO:0000256" key="1">
    <source>
        <dbReference type="ARBA" id="ARBA00004613"/>
    </source>
</evidence>
<keyword evidence="6 9" id="KW-0378">Hydrolase</keyword>
<evidence type="ECO:0000256" key="3">
    <source>
        <dbReference type="ARBA" id="ARBA00022525"/>
    </source>
</evidence>
<name>A0AAN9KXL3_CANGL</name>
<evidence type="ECO:0000256" key="9">
    <source>
        <dbReference type="RuleBase" id="RU000454"/>
    </source>
</evidence>
<dbReference type="FunFam" id="2.40.70.10:FF:000051">
    <property type="entry name" value="Putative aspartic protease"/>
    <property type="match status" value="1"/>
</dbReference>
<feature type="active site" evidence="8">
    <location>
        <position position="314"/>
    </location>
</feature>
<dbReference type="PANTHER" id="PTHR47967">
    <property type="entry name" value="OS07G0603500 PROTEIN-RELATED"/>
    <property type="match status" value="1"/>
</dbReference>
<dbReference type="PROSITE" id="PS00141">
    <property type="entry name" value="ASP_PROTEASE"/>
    <property type="match status" value="1"/>
</dbReference>
<dbReference type="EMBL" id="JAYMYQ010000006">
    <property type="protein sequence ID" value="KAK7324292.1"/>
    <property type="molecule type" value="Genomic_DNA"/>
</dbReference>
<evidence type="ECO:0000256" key="10">
    <source>
        <dbReference type="SAM" id="SignalP"/>
    </source>
</evidence>
<evidence type="ECO:0000313" key="13">
    <source>
        <dbReference type="Proteomes" id="UP001367508"/>
    </source>
</evidence>
<evidence type="ECO:0000256" key="8">
    <source>
        <dbReference type="PIRSR" id="PIRSR601461-1"/>
    </source>
</evidence>
<keyword evidence="7" id="KW-0325">Glycoprotein</keyword>
<sequence length="435" mass="47838">MRAFVFCVLVILCSLSVVSIAETNRNLLSFSVDLIHHDSPLSPFYNSSMTSSELIKNAALRSISRSNLVHLLMDGKESIETIIIPIIGEYLMRFYIGTPPVERLAIADTGSDLIWVQCSPCKKCFDQDTPVFNPNKSSTFMSVPCDSQSCSLLPKHQHGCGNSGECQYIYAYADKSFTFGELGVDAINFGSMDEGHSVTFNKSIFGCGIYNNFTSLKDEKVTGLVGLGAGPLSLVSQLGDQIGHKFSYCLLPYTSNSTSKLKFGKEAMITTNEVVSTPLITKPSSPFYILNLEGITVGQKKVQTNQYDGNIIIDSGTTLTILEASLYNNFKTLMKEAIGVEVEQHPPFNFCFKNGAGMNISFPHIEFQFSGASVPLSSENLLFEIDNNLFCLAIIPTNDERQDPIFGNLAQIDFQVEYDLEGKKVSFAPTDCTKN</sequence>
<dbReference type="PRINTS" id="PR00792">
    <property type="entry name" value="PEPSIN"/>
</dbReference>
<dbReference type="InterPro" id="IPR001969">
    <property type="entry name" value="Aspartic_peptidase_AS"/>
</dbReference>
<keyword evidence="3" id="KW-0964">Secreted</keyword>
<comment type="subcellular location">
    <subcellularLocation>
        <location evidence="1">Secreted</location>
    </subcellularLocation>
</comment>
<feature type="active site" evidence="8">
    <location>
        <position position="108"/>
    </location>
</feature>
<keyword evidence="5 9" id="KW-0064">Aspartyl protease</keyword>
<dbReference type="SUPFAM" id="SSF50630">
    <property type="entry name" value="Acid proteases"/>
    <property type="match status" value="1"/>
</dbReference>
<feature type="domain" description="Peptidase A1" evidence="11">
    <location>
        <begin position="90"/>
        <end position="428"/>
    </location>
</feature>
<dbReference type="GO" id="GO:0004190">
    <property type="term" value="F:aspartic-type endopeptidase activity"/>
    <property type="evidence" value="ECO:0007669"/>
    <property type="project" value="UniProtKB-KW"/>
</dbReference>
<dbReference type="InterPro" id="IPR032799">
    <property type="entry name" value="TAXi_C"/>
</dbReference>
<evidence type="ECO:0000256" key="2">
    <source>
        <dbReference type="ARBA" id="ARBA00007447"/>
    </source>
</evidence>
<keyword evidence="4 9" id="KW-0645">Protease</keyword>
<evidence type="ECO:0000313" key="12">
    <source>
        <dbReference type="EMBL" id="KAK7324292.1"/>
    </source>
</evidence>
<dbReference type="FunFam" id="2.40.70.10:FF:000050">
    <property type="entry name" value="Aspartic proteinase CDR1"/>
    <property type="match status" value="1"/>
</dbReference>
<dbReference type="Pfam" id="PF14541">
    <property type="entry name" value="TAXi_C"/>
    <property type="match status" value="1"/>
</dbReference>
<keyword evidence="10" id="KW-0732">Signal</keyword>
<dbReference type="InterPro" id="IPR034161">
    <property type="entry name" value="Pepsin-like_plant"/>
</dbReference>
<dbReference type="GO" id="GO:0006508">
    <property type="term" value="P:proteolysis"/>
    <property type="evidence" value="ECO:0007669"/>
    <property type="project" value="UniProtKB-KW"/>
</dbReference>
<dbReference type="PANTHER" id="PTHR47967:SF128">
    <property type="entry name" value="ASPARTIC PROTEINASE CDR1-LIKE"/>
    <property type="match status" value="1"/>
</dbReference>
<evidence type="ECO:0000256" key="7">
    <source>
        <dbReference type="ARBA" id="ARBA00023180"/>
    </source>
</evidence>
<dbReference type="GO" id="GO:0005576">
    <property type="term" value="C:extracellular region"/>
    <property type="evidence" value="ECO:0007669"/>
    <property type="project" value="UniProtKB-SubCell"/>
</dbReference>
<comment type="similarity">
    <text evidence="2 9">Belongs to the peptidase A1 family.</text>
</comment>
<proteinExistence type="inferred from homology"/>
<organism evidence="12 13">
    <name type="scientific">Canavalia gladiata</name>
    <name type="common">Sword bean</name>
    <name type="synonym">Dolichos gladiatus</name>
    <dbReference type="NCBI Taxonomy" id="3824"/>
    <lineage>
        <taxon>Eukaryota</taxon>
        <taxon>Viridiplantae</taxon>
        <taxon>Streptophyta</taxon>
        <taxon>Embryophyta</taxon>
        <taxon>Tracheophyta</taxon>
        <taxon>Spermatophyta</taxon>
        <taxon>Magnoliopsida</taxon>
        <taxon>eudicotyledons</taxon>
        <taxon>Gunneridae</taxon>
        <taxon>Pentapetalae</taxon>
        <taxon>rosids</taxon>
        <taxon>fabids</taxon>
        <taxon>Fabales</taxon>
        <taxon>Fabaceae</taxon>
        <taxon>Papilionoideae</taxon>
        <taxon>50 kb inversion clade</taxon>
        <taxon>NPAAA clade</taxon>
        <taxon>indigoferoid/millettioid clade</taxon>
        <taxon>Phaseoleae</taxon>
        <taxon>Canavalia</taxon>
    </lineage>
</organism>
<feature type="chain" id="PRO_5042950679" description="Peptidase A1 domain-containing protein" evidence="10">
    <location>
        <begin position="22"/>
        <end position="435"/>
    </location>
</feature>
<dbReference type="InterPro" id="IPR033121">
    <property type="entry name" value="PEPTIDASE_A1"/>
</dbReference>
<reference evidence="12 13" key="1">
    <citation type="submission" date="2024-01" db="EMBL/GenBank/DDBJ databases">
        <title>The genomes of 5 underutilized Papilionoideae crops provide insights into root nodulation and disease resistanc.</title>
        <authorList>
            <person name="Jiang F."/>
        </authorList>
    </citation>
    <scope>NUCLEOTIDE SEQUENCE [LARGE SCALE GENOMIC DNA]</scope>
    <source>
        <strain evidence="12">LVBAO_FW01</strain>
        <tissue evidence="12">Leaves</tissue>
    </source>
</reference>
<dbReference type="PROSITE" id="PS51767">
    <property type="entry name" value="PEPTIDASE_A1"/>
    <property type="match status" value="1"/>
</dbReference>
<comment type="caution">
    <text evidence="12">The sequence shown here is derived from an EMBL/GenBank/DDBJ whole genome shotgun (WGS) entry which is preliminary data.</text>
</comment>
<evidence type="ECO:0000256" key="4">
    <source>
        <dbReference type="ARBA" id="ARBA00022670"/>
    </source>
</evidence>
<dbReference type="InterPro" id="IPR001461">
    <property type="entry name" value="Aspartic_peptidase_A1"/>
</dbReference>
<dbReference type="Proteomes" id="UP001367508">
    <property type="component" value="Unassembled WGS sequence"/>
</dbReference>
<dbReference type="CDD" id="cd05476">
    <property type="entry name" value="pepsin_A_like_plant"/>
    <property type="match status" value="1"/>
</dbReference>